<organism evidence="2 3">
    <name type="scientific">Araneus ventricosus</name>
    <name type="common">Orbweaver spider</name>
    <name type="synonym">Epeira ventricosa</name>
    <dbReference type="NCBI Taxonomy" id="182803"/>
    <lineage>
        <taxon>Eukaryota</taxon>
        <taxon>Metazoa</taxon>
        <taxon>Ecdysozoa</taxon>
        <taxon>Arthropoda</taxon>
        <taxon>Chelicerata</taxon>
        <taxon>Arachnida</taxon>
        <taxon>Araneae</taxon>
        <taxon>Araneomorphae</taxon>
        <taxon>Entelegynae</taxon>
        <taxon>Araneoidea</taxon>
        <taxon>Araneidae</taxon>
        <taxon>Araneus</taxon>
    </lineage>
</organism>
<keyword evidence="3" id="KW-1185">Reference proteome</keyword>
<name>A0A4Y2GCL6_ARAVE</name>
<evidence type="ECO:0000313" key="2">
    <source>
        <dbReference type="EMBL" id="GBM50947.1"/>
    </source>
</evidence>
<dbReference type="Proteomes" id="UP000499080">
    <property type="component" value="Unassembled WGS sequence"/>
</dbReference>
<dbReference type="EMBL" id="BGPR01001317">
    <property type="protein sequence ID" value="GBM50947.1"/>
    <property type="molecule type" value="Genomic_DNA"/>
</dbReference>
<feature type="region of interest" description="Disordered" evidence="1">
    <location>
        <begin position="56"/>
        <end position="79"/>
    </location>
</feature>
<gene>
    <name evidence="2" type="ORF">AVEN_114600_1</name>
</gene>
<proteinExistence type="predicted"/>
<evidence type="ECO:0000313" key="3">
    <source>
        <dbReference type="Proteomes" id="UP000499080"/>
    </source>
</evidence>
<protein>
    <submittedName>
        <fullName evidence="2">Uncharacterized protein</fullName>
    </submittedName>
</protein>
<feature type="compositionally biased region" description="Basic and acidic residues" evidence="1">
    <location>
        <begin position="9"/>
        <end position="23"/>
    </location>
</feature>
<sequence length="79" mass="8951">MFIGSVDDSETKRLKERQMRKEQNTILSAKQATSGFTSNYYSVENAGETEIENGMEVKTEEDQESTKHGPYTTFASKSF</sequence>
<comment type="caution">
    <text evidence="2">The sequence shown here is derived from an EMBL/GenBank/DDBJ whole genome shotgun (WGS) entry which is preliminary data.</text>
</comment>
<feature type="compositionally biased region" description="Basic and acidic residues" evidence="1">
    <location>
        <begin position="56"/>
        <end position="67"/>
    </location>
</feature>
<evidence type="ECO:0000256" key="1">
    <source>
        <dbReference type="SAM" id="MobiDB-lite"/>
    </source>
</evidence>
<accession>A0A4Y2GCL6</accession>
<feature type="region of interest" description="Disordered" evidence="1">
    <location>
        <begin position="1"/>
        <end position="29"/>
    </location>
</feature>
<dbReference type="AlphaFoldDB" id="A0A4Y2GCL6"/>
<reference evidence="2 3" key="1">
    <citation type="journal article" date="2019" name="Sci. Rep.">
        <title>Orb-weaving spider Araneus ventricosus genome elucidates the spidroin gene catalogue.</title>
        <authorList>
            <person name="Kono N."/>
            <person name="Nakamura H."/>
            <person name="Ohtoshi R."/>
            <person name="Moran D.A.P."/>
            <person name="Shinohara A."/>
            <person name="Yoshida Y."/>
            <person name="Fujiwara M."/>
            <person name="Mori M."/>
            <person name="Tomita M."/>
            <person name="Arakawa K."/>
        </authorList>
    </citation>
    <scope>NUCLEOTIDE SEQUENCE [LARGE SCALE GENOMIC DNA]</scope>
</reference>